<evidence type="ECO:0000313" key="3">
    <source>
        <dbReference type="Proteomes" id="UP001172082"/>
    </source>
</evidence>
<evidence type="ECO:0000259" key="1">
    <source>
        <dbReference type="Pfam" id="PF19783"/>
    </source>
</evidence>
<dbReference type="Pfam" id="PF19783">
    <property type="entry name" value="DUF6268"/>
    <property type="match status" value="1"/>
</dbReference>
<dbReference type="RefSeq" id="WP_346751515.1">
    <property type="nucleotide sequence ID" value="NZ_JAUJEA010000003.1"/>
</dbReference>
<sequence>MNQRSSLFFCIIFFVLCQTSFSQNYVDIFRFSYEHYGTTELVNNDLKQRAYNLIFNLPIVLNEKGDGDVFQVSGNLNLHQIDHSVELPNLWANELALSYRKFWGKDYKISSIVRVSGSINSDYQEFPLDHFQYNAALLIHYQWNKELKFGVILFHENTLFVDRTVPLFLINWKPSDQFVISAILLSQLHIGYQLNDRWYFGSDVKSLSNAFALNNWNGLESSYFTQFPVSFPYRFYIASLFAHYTMHGRWGAFVQPGFTFRRNLEHYALPDDQFLNGSTLSEDLSQVLNIKLGITYRVWLNKK</sequence>
<accession>A0ABT8KL92</accession>
<dbReference type="Proteomes" id="UP001172082">
    <property type="component" value="Unassembled WGS sequence"/>
</dbReference>
<dbReference type="EMBL" id="JAUJEA010000003">
    <property type="protein sequence ID" value="MDN5201485.1"/>
    <property type="molecule type" value="Genomic_DNA"/>
</dbReference>
<evidence type="ECO:0000313" key="2">
    <source>
        <dbReference type="EMBL" id="MDN5201485.1"/>
    </source>
</evidence>
<reference evidence="2" key="1">
    <citation type="submission" date="2023-06" db="EMBL/GenBank/DDBJ databases">
        <title>Genomic of Parafulvivirga corallium.</title>
        <authorList>
            <person name="Wang G."/>
        </authorList>
    </citation>
    <scope>NUCLEOTIDE SEQUENCE</scope>
    <source>
        <strain evidence="2">BMA10</strain>
    </source>
</reference>
<proteinExistence type="predicted"/>
<gene>
    <name evidence="2" type="ORF">QQ008_08935</name>
</gene>
<name>A0ABT8KL92_9BACT</name>
<protein>
    <submittedName>
        <fullName evidence="2">DUF6268 family outer membrane beta-barrel protein</fullName>
    </submittedName>
</protein>
<keyword evidence="3" id="KW-1185">Reference proteome</keyword>
<comment type="caution">
    <text evidence="2">The sequence shown here is derived from an EMBL/GenBank/DDBJ whole genome shotgun (WGS) entry which is preliminary data.</text>
</comment>
<organism evidence="2 3">
    <name type="scientific">Splendidivirga corallicola</name>
    <dbReference type="NCBI Taxonomy" id="3051826"/>
    <lineage>
        <taxon>Bacteria</taxon>
        <taxon>Pseudomonadati</taxon>
        <taxon>Bacteroidota</taxon>
        <taxon>Cytophagia</taxon>
        <taxon>Cytophagales</taxon>
        <taxon>Splendidivirgaceae</taxon>
        <taxon>Splendidivirga</taxon>
    </lineage>
</organism>
<feature type="domain" description="DUF6268" evidence="1">
    <location>
        <begin position="21"/>
        <end position="238"/>
    </location>
</feature>
<dbReference type="InterPro" id="IPR046235">
    <property type="entry name" value="DUF6268"/>
</dbReference>